<dbReference type="InterPro" id="IPR011051">
    <property type="entry name" value="RmlC_Cupin_sf"/>
</dbReference>
<accession>A0A382HFT8</accession>
<dbReference type="GO" id="GO:0008830">
    <property type="term" value="F:dTDP-4-dehydrorhamnose 3,5-epimerase activity"/>
    <property type="evidence" value="ECO:0007669"/>
    <property type="project" value="InterPro"/>
</dbReference>
<dbReference type="PANTHER" id="PTHR21047">
    <property type="entry name" value="DTDP-6-DEOXY-D-GLUCOSE-3,5 EPIMERASE"/>
    <property type="match status" value="1"/>
</dbReference>
<dbReference type="InterPro" id="IPR000888">
    <property type="entry name" value="RmlC-like"/>
</dbReference>
<dbReference type="GO" id="GO:0005829">
    <property type="term" value="C:cytosol"/>
    <property type="evidence" value="ECO:0007669"/>
    <property type="project" value="TreeGrafter"/>
</dbReference>
<dbReference type="AlphaFoldDB" id="A0A382HFT8"/>
<proteinExistence type="predicted"/>
<sequence>MKFSETAIPGVVVIELERQEDNRGWFARAWCHEEFAVHGLPKDIVQCNLSYNEKRGTLRGMHFQSEPHAEAKLVRCVSGAVHDVALDLRPDSTTFKQSWHNELSADNGLAVFLPEGIAHGFQTLTDGATLFYQMNKPYSLGSVHGVRWNDPAFKIKWPLTDPIASERDQNFPDFNE</sequence>
<organism evidence="1">
    <name type="scientific">marine metagenome</name>
    <dbReference type="NCBI Taxonomy" id="408172"/>
    <lineage>
        <taxon>unclassified sequences</taxon>
        <taxon>metagenomes</taxon>
        <taxon>ecological metagenomes</taxon>
    </lineage>
</organism>
<dbReference type="InterPro" id="IPR014710">
    <property type="entry name" value="RmlC-like_jellyroll"/>
</dbReference>
<dbReference type="PANTHER" id="PTHR21047:SF2">
    <property type="entry name" value="THYMIDINE DIPHOSPHO-4-KETO-RHAMNOSE 3,5-EPIMERASE"/>
    <property type="match status" value="1"/>
</dbReference>
<reference evidence="1" key="1">
    <citation type="submission" date="2018-05" db="EMBL/GenBank/DDBJ databases">
        <authorList>
            <person name="Lanie J.A."/>
            <person name="Ng W.-L."/>
            <person name="Kazmierczak K.M."/>
            <person name="Andrzejewski T.M."/>
            <person name="Davidsen T.M."/>
            <person name="Wayne K.J."/>
            <person name="Tettelin H."/>
            <person name="Glass J.I."/>
            <person name="Rusch D."/>
            <person name="Podicherti R."/>
            <person name="Tsui H.-C.T."/>
            <person name="Winkler M.E."/>
        </authorList>
    </citation>
    <scope>NUCLEOTIDE SEQUENCE</scope>
</reference>
<dbReference type="SUPFAM" id="SSF51182">
    <property type="entry name" value="RmlC-like cupins"/>
    <property type="match status" value="1"/>
</dbReference>
<dbReference type="EMBL" id="UINC01060967">
    <property type="protein sequence ID" value="SVB86039.1"/>
    <property type="molecule type" value="Genomic_DNA"/>
</dbReference>
<dbReference type="NCBIfam" id="TIGR01221">
    <property type="entry name" value="rmlC"/>
    <property type="match status" value="1"/>
</dbReference>
<dbReference type="CDD" id="cd00438">
    <property type="entry name" value="cupin_RmlC"/>
    <property type="match status" value="1"/>
</dbReference>
<dbReference type="Gene3D" id="2.60.120.10">
    <property type="entry name" value="Jelly Rolls"/>
    <property type="match status" value="1"/>
</dbReference>
<evidence type="ECO:0008006" key="2">
    <source>
        <dbReference type="Google" id="ProtNLM"/>
    </source>
</evidence>
<dbReference type="Pfam" id="PF00908">
    <property type="entry name" value="dTDP_sugar_isom"/>
    <property type="match status" value="1"/>
</dbReference>
<dbReference type="GO" id="GO:0000271">
    <property type="term" value="P:polysaccharide biosynthetic process"/>
    <property type="evidence" value="ECO:0007669"/>
    <property type="project" value="TreeGrafter"/>
</dbReference>
<name>A0A382HFT8_9ZZZZ</name>
<evidence type="ECO:0000313" key="1">
    <source>
        <dbReference type="EMBL" id="SVB86039.1"/>
    </source>
</evidence>
<gene>
    <name evidence="1" type="ORF">METZ01_LOCUS238893</name>
</gene>
<dbReference type="GO" id="GO:0019305">
    <property type="term" value="P:dTDP-rhamnose biosynthetic process"/>
    <property type="evidence" value="ECO:0007669"/>
    <property type="project" value="TreeGrafter"/>
</dbReference>
<protein>
    <recommendedName>
        <fullName evidence="2">dTDP-4-dehydrorhamnose 3,5-epimerase</fullName>
    </recommendedName>
</protein>